<dbReference type="eggNOG" id="COG0077">
    <property type="taxonomic scope" value="Bacteria"/>
</dbReference>
<reference evidence="13 14" key="1">
    <citation type="journal article" date="2009" name="PLoS ONE">
        <title>Genome analysis of the anaerobic thermohalophilic bacterium Halothermothrix orenii.</title>
        <authorList>
            <person name="Mavromatis K."/>
            <person name="Ivanova N."/>
            <person name="Anderson I."/>
            <person name="Lykidis A."/>
            <person name="Hooper S.D."/>
            <person name="Sun H."/>
            <person name="Kunin V."/>
            <person name="Lapidus A."/>
            <person name="Hugenholtz P."/>
            <person name="Patel B."/>
            <person name="Kyrpides N.C."/>
        </authorList>
    </citation>
    <scope>NUCLEOTIDE SEQUENCE [LARGE SCALE GENOMIC DNA]</scope>
    <source>
        <strain evidence="14">H 168 / OCM 544 / DSM 9562</strain>
    </source>
</reference>
<dbReference type="InterPro" id="IPR002912">
    <property type="entry name" value="ACT_dom"/>
</dbReference>
<dbReference type="KEGG" id="hor:Hore_01900"/>
<dbReference type="InterPro" id="IPR008242">
    <property type="entry name" value="Chor_mutase/pphenate_deHydtase"/>
</dbReference>
<organism evidence="13 14">
    <name type="scientific">Halothermothrix orenii (strain H 168 / OCM 544 / DSM 9562)</name>
    <dbReference type="NCBI Taxonomy" id="373903"/>
    <lineage>
        <taxon>Bacteria</taxon>
        <taxon>Bacillati</taxon>
        <taxon>Bacillota</taxon>
        <taxon>Clostridia</taxon>
        <taxon>Halanaerobiales</taxon>
        <taxon>Halothermotrichaceae</taxon>
        <taxon>Halothermothrix</taxon>
    </lineage>
</organism>
<dbReference type="HOGENOM" id="CLU_035008_0_2_9"/>
<keyword evidence="4 10" id="KW-0028">Amino-acid biosynthesis</keyword>
<feature type="domain" description="Prephenate dehydratase" evidence="11">
    <location>
        <begin position="5"/>
        <end position="182"/>
    </location>
</feature>
<dbReference type="PROSITE" id="PS51671">
    <property type="entry name" value="ACT"/>
    <property type="match status" value="1"/>
</dbReference>
<comment type="pathway">
    <text evidence="1 10">Amino-acid biosynthesis; L-phenylalanine biosynthesis; phenylpyruvate from prephenate: step 1/1.</text>
</comment>
<dbReference type="CDD" id="cd04905">
    <property type="entry name" value="ACT_CM-PDT"/>
    <property type="match status" value="1"/>
</dbReference>
<evidence type="ECO:0000256" key="1">
    <source>
        <dbReference type="ARBA" id="ARBA00004741"/>
    </source>
</evidence>
<gene>
    <name evidence="10" type="primary">pheA</name>
    <name evidence="13" type="ordered locus">Hore_01900</name>
</gene>
<dbReference type="CDD" id="cd13633">
    <property type="entry name" value="PBP2_Sa-PDT_like"/>
    <property type="match status" value="1"/>
</dbReference>
<evidence type="ECO:0000259" key="12">
    <source>
        <dbReference type="PROSITE" id="PS51671"/>
    </source>
</evidence>
<dbReference type="InterPro" id="IPR018528">
    <property type="entry name" value="Preph_deHydtase_CS"/>
</dbReference>
<dbReference type="UniPathway" id="UPA00121">
    <property type="reaction ID" value="UER00345"/>
</dbReference>
<dbReference type="GO" id="GO:0009094">
    <property type="term" value="P:L-phenylalanine biosynthetic process"/>
    <property type="evidence" value="ECO:0007669"/>
    <property type="project" value="UniProtKB-UniPathway"/>
</dbReference>
<feature type="site" description="Essential for prephenate dehydratase activity" evidence="9">
    <location>
        <position position="175"/>
    </location>
</feature>
<evidence type="ECO:0000313" key="13">
    <source>
        <dbReference type="EMBL" id="ACL68952.1"/>
    </source>
</evidence>
<evidence type="ECO:0000256" key="10">
    <source>
        <dbReference type="RuleBase" id="RU361254"/>
    </source>
</evidence>
<keyword evidence="5 10" id="KW-0057">Aromatic amino acid biosynthesis</keyword>
<feature type="domain" description="ACT" evidence="12">
    <location>
        <begin position="207"/>
        <end position="284"/>
    </location>
</feature>
<keyword evidence="7 10" id="KW-0456">Lyase</keyword>
<protein>
    <recommendedName>
        <fullName evidence="3 10">Prephenate dehydratase</fullName>
        <shortName evidence="10">PDT</shortName>
        <ecNumber evidence="2 10">4.2.1.51</ecNumber>
    </recommendedName>
</protein>
<dbReference type="FunFam" id="3.30.70.260:FF:000012">
    <property type="entry name" value="Prephenate dehydratase"/>
    <property type="match status" value="1"/>
</dbReference>
<dbReference type="EMBL" id="CP001098">
    <property type="protein sequence ID" value="ACL68952.1"/>
    <property type="molecule type" value="Genomic_DNA"/>
</dbReference>
<dbReference type="Gene3D" id="3.30.70.260">
    <property type="match status" value="1"/>
</dbReference>
<name>B8D0Y3_HALOH</name>
<dbReference type="Pfam" id="PF00800">
    <property type="entry name" value="PDT"/>
    <property type="match status" value="1"/>
</dbReference>
<dbReference type="AlphaFoldDB" id="B8D0Y3"/>
<keyword evidence="14" id="KW-1185">Reference proteome</keyword>
<evidence type="ECO:0000256" key="7">
    <source>
        <dbReference type="ARBA" id="ARBA00023239"/>
    </source>
</evidence>
<dbReference type="InterPro" id="IPR045865">
    <property type="entry name" value="ACT-like_dom_sf"/>
</dbReference>
<dbReference type="PIRSF" id="PIRSF001500">
    <property type="entry name" value="Chor_mut_pdt_Ppr"/>
    <property type="match status" value="1"/>
</dbReference>
<evidence type="ECO:0000313" key="14">
    <source>
        <dbReference type="Proteomes" id="UP000000719"/>
    </source>
</evidence>
<dbReference type="NCBIfam" id="NF008865">
    <property type="entry name" value="PRK11898.1"/>
    <property type="match status" value="1"/>
</dbReference>
<evidence type="ECO:0000256" key="9">
    <source>
        <dbReference type="PIRSR" id="PIRSR001500-2"/>
    </source>
</evidence>
<sequence length="303" mass="33688">MCPARYGYLGPGGTFCEKAALKYFGGGHEMISFRTIKEVVRNVKEGSIEKGVIPLENSLEGSVNLSLDLLVKESNIIITGEVIIPINHNLIGQKGLEVGNIKKVLSHPQAIAQTADFIEENLPQAEIIYTESTAAAAECALKNRELAVIGSDQIAHLYGLSVIAEGIQDDDENYTRFIIISRSKGKFFYSTGYNNYQDTKKMYKTSIVCTPEVNKPGVLYEMLGEFAARKINLTRIESRPTRKKLGEYLFYIDLEGHYHDPLVAGALKEVRNMSGLFKILGCYFKDNIKEGSSEKDAKCKKRA</sequence>
<evidence type="ECO:0000256" key="8">
    <source>
        <dbReference type="ARBA" id="ARBA00047848"/>
    </source>
</evidence>
<dbReference type="Pfam" id="PF01842">
    <property type="entry name" value="ACT"/>
    <property type="match status" value="1"/>
</dbReference>
<dbReference type="PANTHER" id="PTHR21022">
    <property type="entry name" value="PREPHENATE DEHYDRATASE P PROTEIN"/>
    <property type="match status" value="1"/>
</dbReference>
<dbReference type="Proteomes" id="UP000000719">
    <property type="component" value="Chromosome"/>
</dbReference>
<dbReference type="GO" id="GO:0004664">
    <property type="term" value="F:prephenate dehydratase activity"/>
    <property type="evidence" value="ECO:0007669"/>
    <property type="project" value="UniProtKB-UniRule"/>
</dbReference>
<evidence type="ECO:0000256" key="5">
    <source>
        <dbReference type="ARBA" id="ARBA00023141"/>
    </source>
</evidence>
<dbReference type="SUPFAM" id="SSF53850">
    <property type="entry name" value="Periplasmic binding protein-like II"/>
    <property type="match status" value="1"/>
</dbReference>
<dbReference type="GO" id="GO:0005737">
    <property type="term" value="C:cytoplasm"/>
    <property type="evidence" value="ECO:0007669"/>
    <property type="project" value="TreeGrafter"/>
</dbReference>
<dbReference type="SUPFAM" id="SSF55021">
    <property type="entry name" value="ACT-like"/>
    <property type="match status" value="1"/>
</dbReference>
<dbReference type="RefSeq" id="WP_012635150.1">
    <property type="nucleotide sequence ID" value="NC_011899.1"/>
</dbReference>
<evidence type="ECO:0000259" key="11">
    <source>
        <dbReference type="PROSITE" id="PS51171"/>
    </source>
</evidence>
<proteinExistence type="predicted"/>
<evidence type="ECO:0000256" key="4">
    <source>
        <dbReference type="ARBA" id="ARBA00022605"/>
    </source>
</evidence>
<dbReference type="InterPro" id="IPR001086">
    <property type="entry name" value="Preph_deHydtase"/>
</dbReference>
<dbReference type="EC" id="4.2.1.51" evidence="2 10"/>
<dbReference type="PROSITE" id="PS00858">
    <property type="entry name" value="PREPHENATE_DEHYDR_2"/>
    <property type="match status" value="1"/>
</dbReference>
<evidence type="ECO:0000256" key="6">
    <source>
        <dbReference type="ARBA" id="ARBA00023222"/>
    </source>
</evidence>
<dbReference type="STRING" id="373903.Hore_01900"/>
<dbReference type="PROSITE" id="PS00857">
    <property type="entry name" value="PREPHENATE_DEHYDR_1"/>
    <property type="match status" value="1"/>
</dbReference>
<dbReference type="Gene3D" id="3.40.190.10">
    <property type="entry name" value="Periplasmic binding protein-like II"/>
    <property type="match status" value="2"/>
</dbReference>
<evidence type="ECO:0000256" key="3">
    <source>
        <dbReference type="ARBA" id="ARBA00021872"/>
    </source>
</evidence>
<comment type="catalytic activity">
    <reaction evidence="8 10">
        <text>prephenate + H(+) = 3-phenylpyruvate + CO2 + H2O</text>
        <dbReference type="Rhea" id="RHEA:21648"/>
        <dbReference type="ChEBI" id="CHEBI:15377"/>
        <dbReference type="ChEBI" id="CHEBI:15378"/>
        <dbReference type="ChEBI" id="CHEBI:16526"/>
        <dbReference type="ChEBI" id="CHEBI:18005"/>
        <dbReference type="ChEBI" id="CHEBI:29934"/>
        <dbReference type="EC" id="4.2.1.51"/>
    </reaction>
</comment>
<dbReference type="PROSITE" id="PS51171">
    <property type="entry name" value="PREPHENATE_DEHYDR_3"/>
    <property type="match status" value="1"/>
</dbReference>
<keyword evidence="6 10" id="KW-0584">Phenylalanine biosynthesis</keyword>
<dbReference type="PANTHER" id="PTHR21022:SF19">
    <property type="entry name" value="PREPHENATE DEHYDRATASE-RELATED"/>
    <property type="match status" value="1"/>
</dbReference>
<evidence type="ECO:0000256" key="2">
    <source>
        <dbReference type="ARBA" id="ARBA00013147"/>
    </source>
</evidence>
<accession>B8D0Y3</accession>